<reference evidence="1 2" key="1">
    <citation type="submission" date="2016-04" db="EMBL/GenBank/DDBJ databases">
        <title>Draft genome sequence of Janthinobacterium psychrotolerans sp. nov., isolated from freshwater sediments in Denmark.</title>
        <authorList>
            <person name="Gong X."/>
            <person name="Skrivergaard S."/>
            <person name="Korsgaard B.S."/>
            <person name="Schreiber L."/>
            <person name="Marshall I.P."/>
            <person name="Finster K."/>
            <person name="Schramm A."/>
        </authorList>
    </citation>
    <scope>NUCLEOTIDE SEQUENCE [LARGE SCALE GENOMIC DNA]</scope>
    <source>
        <strain evidence="1 2">S3-2</strain>
    </source>
</reference>
<dbReference type="PATRIC" id="fig|1747903.4.peg.3652"/>
<dbReference type="Proteomes" id="UP000092713">
    <property type="component" value="Unassembled WGS sequence"/>
</dbReference>
<dbReference type="EMBL" id="LOCQ01000050">
    <property type="protein sequence ID" value="OBV40030.1"/>
    <property type="molecule type" value="Genomic_DNA"/>
</dbReference>
<name>A0A1A7C5J1_9BURK</name>
<accession>A0A1A7C5J1</accession>
<protein>
    <submittedName>
        <fullName evidence="1">Uncharacterized protein</fullName>
    </submittedName>
</protein>
<proteinExistence type="predicted"/>
<dbReference type="STRING" id="1747903.ASR47_101385"/>
<organism evidence="1 2">
    <name type="scientific">Janthinobacterium psychrotolerans</name>
    <dbReference type="NCBI Taxonomy" id="1747903"/>
    <lineage>
        <taxon>Bacteria</taxon>
        <taxon>Pseudomonadati</taxon>
        <taxon>Pseudomonadota</taxon>
        <taxon>Betaproteobacteria</taxon>
        <taxon>Burkholderiales</taxon>
        <taxon>Oxalobacteraceae</taxon>
        <taxon>Janthinobacterium</taxon>
    </lineage>
</organism>
<sequence length="84" mass="10147">MATMRHNRNQYRCTFDQWRTKFNGVARAYCENLIDGEFGTNVCRYLFYFKFFASDNFVLFATGFYDRVHDLKPHQMLKEFVPLP</sequence>
<evidence type="ECO:0000313" key="2">
    <source>
        <dbReference type="Proteomes" id="UP000092713"/>
    </source>
</evidence>
<comment type="caution">
    <text evidence="1">The sequence shown here is derived from an EMBL/GenBank/DDBJ whole genome shotgun (WGS) entry which is preliminary data.</text>
</comment>
<dbReference type="AlphaFoldDB" id="A0A1A7C5J1"/>
<keyword evidence="2" id="KW-1185">Reference proteome</keyword>
<gene>
    <name evidence="1" type="ORF">ASR47_101385</name>
</gene>
<evidence type="ECO:0000313" key="1">
    <source>
        <dbReference type="EMBL" id="OBV40030.1"/>
    </source>
</evidence>